<evidence type="ECO:0000313" key="2">
    <source>
        <dbReference type="EMBL" id="CAA9549840.1"/>
    </source>
</evidence>
<protein>
    <submittedName>
        <fullName evidence="2">Uncharacterized protein</fullName>
    </submittedName>
</protein>
<feature type="compositionally biased region" description="Basic residues" evidence="1">
    <location>
        <begin position="66"/>
        <end position="83"/>
    </location>
</feature>
<organism evidence="2">
    <name type="scientific">uncultured Thermomicrobiales bacterium</name>
    <dbReference type="NCBI Taxonomy" id="1645740"/>
    <lineage>
        <taxon>Bacteria</taxon>
        <taxon>Pseudomonadati</taxon>
        <taxon>Thermomicrobiota</taxon>
        <taxon>Thermomicrobia</taxon>
        <taxon>Thermomicrobiales</taxon>
        <taxon>environmental samples</taxon>
    </lineage>
</organism>
<dbReference type="EMBL" id="CADCWE010000185">
    <property type="protein sequence ID" value="CAA9549840.1"/>
    <property type="molecule type" value="Genomic_DNA"/>
</dbReference>
<gene>
    <name evidence="2" type="ORF">AVDCRST_MAG73-2761</name>
</gene>
<evidence type="ECO:0000256" key="1">
    <source>
        <dbReference type="SAM" id="MobiDB-lite"/>
    </source>
</evidence>
<feature type="non-terminal residue" evidence="2">
    <location>
        <position position="94"/>
    </location>
</feature>
<name>A0A6J4UJZ6_9BACT</name>
<feature type="non-terminal residue" evidence="2">
    <location>
        <position position="1"/>
    </location>
</feature>
<proteinExistence type="predicted"/>
<feature type="region of interest" description="Disordered" evidence="1">
    <location>
        <begin position="66"/>
        <end position="94"/>
    </location>
</feature>
<reference evidence="2" key="1">
    <citation type="submission" date="2020-02" db="EMBL/GenBank/DDBJ databases">
        <authorList>
            <person name="Meier V. D."/>
        </authorList>
    </citation>
    <scope>NUCLEOTIDE SEQUENCE</scope>
    <source>
        <strain evidence="2">AVDCRST_MAG73</strain>
    </source>
</reference>
<accession>A0A6J4UJZ6</accession>
<sequence length="94" mass="10426">AATRQGVDVGAHPLVPLRLRRRPRGRRRHRLGVPRGVQLHLPVAYLHRRGDRCRCPGLCLVAAARRPQRRRHGSGPRHRHPNRGRAAGGDAGGV</sequence>
<dbReference type="AlphaFoldDB" id="A0A6J4UJZ6"/>